<dbReference type="EMBL" id="RBNL01003903">
    <property type="protein sequence ID" value="RML42510.1"/>
    <property type="molecule type" value="Genomic_DNA"/>
</dbReference>
<organism evidence="1 2">
    <name type="scientific">Pseudomonas syringae pv. maculicola</name>
    <dbReference type="NCBI Taxonomy" id="59511"/>
    <lineage>
        <taxon>Bacteria</taxon>
        <taxon>Pseudomonadati</taxon>
        <taxon>Pseudomonadota</taxon>
        <taxon>Gammaproteobacteria</taxon>
        <taxon>Pseudomonadales</taxon>
        <taxon>Pseudomonadaceae</taxon>
        <taxon>Pseudomonas</taxon>
    </lineage>
</organism>
<dbReference type="InterPro" id="IPR036736">
    <property type="entry name" value="ACP-like_sf"/>
</dbReference>
<proteinExistence type="predicted"/>
<dbReference type="InterPro" id="IPR006162">
    <property type="entry name" value="Ppantetheine_attach_site"/>
</dbReference>
<comment type="caution">
    <text evidence="1">The sequence shown here is derived from an EMBL/GenBank/DDBJ whole genome shotgun (WGS) entry which is preliminary data.</text>
</comment>
<protein>
    <submittedName>
        <fullName evidence="1">Coronamic acid synthetase CmaD</fullName>
    </submittedName>
</protein>
<dbReference type="Pfam" id="PF00550">
    <property type="entry name" value="PP-binding"/>
    <property type="match status" value="1"/>
</dbReference>
<gene>
    <name evidence="1" type="ORF">APX70_01016</name>
</gene>
<sequence length="76" mass="8274">MSSAKLDQIFEAIFQRPVENDEDIFDLGANSLTAIQLIGQVNEAFGANINMEQFFLTPCKQTVLAQLQVAAAADKA</sequence>
<dbReference type="PROSITE" id="PS00012">
    <property type="entry name" value="PHOSPHOPANTETHEINE"/>
    <property type="match status" value="1"/>
</dbReference>
<reference evidence="1 2" key="1">
    <citation type="submission" date="2018-08" db="EMBL/GenBank/DDBJ databases">
        <title>Recombination of ecologically and evolutionarily significant loci maintains genetic cohesion in the Pseudomonas syringae species complex.</title>
        <authorList>
            <person name="Dillon M."/>
            <person name="Thakur S."/>
            <person name="Almeida R.N.D."/>
            <person name="Weir B.S."/>
            <person name="Guttman D.S."/>
        </authorList>
    </citation>
    <scope>NUCLEOTIDE SEQUENCE [LARGE SCALE GENOMIC DNA]</scope>
    <source>
        <strain evidence="1 2">88_10</strain>
    </source>
</reference>
<dbReference type="Proteomes" id="UP000282378">
    <property type="component" value="Unassembled WGS sequence"/>
</dbReference>
<accession>A0A0N0FEW5</accession>
<dbReference type="PROSITE" id="PS50075">
    <property type="entry name" value="CARRIER"/>
    <property type="match status" value="1"/>
</dbReference>
<dbReference type="RefSeq" id="WP_005888851.1">
    <property type="nucleotide sequence ID" value="NZ_LGLD01000032.1"/>
</dbReference>
<evidence type="ECO:0000313" key="2">
    <source>
        <dbReference type="Proteomes" id="UP000282378"/>
    </source>
</evidence>
<evidence type="ECO:0000313" key="1">
    <source>
        <dbReference type="EMBL" id="RML42510.1"/>
    </source>
</evidence>
<dbReference type="SUPFAM" id="SSF47336">
    <property type="entry name" value="ACP-like"/>
    <property type="match status" value="1"/>
</dbReference>
<dbReference type="InterPro" id="IPR009081">
    <property type="entry name" value="PP-bd_ACP"/>
</dbReference>
<dbReference type="Gene3D" id="1.10.1200.10">
    <property type="entry name" value="ACP-like"/>
    <property type="match status" value="1"/>
</dbReference>
<dbReference type="AlphaFoldDB" id="A0A0N0FEW5"/>
<name>A0A0N0FEW5_PSEYM</name>
<dbReference type="GeneID" id="64463803"/>